<organism evidence="2 3">
    <name type="scientific">Heligmosomoides polygyrus</name>
    <name type="common">Parasitic roundworm</name>
    <dbReference type="NCBI Taxonomy" id="6339"/>
    <lineage>
        <taxon>Eukaryota</taxon>
        <taxon>Metazoa</taxon>
        <taxon>Ecdysozoa</taxon>
        <taxon>Nematoda</taxon>
        <taxon>Chromadorea</taxon>
        <taxon>Rhabditida</taxon>
        <taxon>Rhabditina</taxon>
        <taxon>Rhabditomorpha</taxon>
        <taxon>Strongyloidea</taxon>
        <taxon>Heligmosomidae</taxon>
        <taxon>Heligmosomoides</taxon>
    </lineage>
</organism>
<proteinExistence type="predicted"/>
<dbReference type="AlphaFoldDB" id="A0A183FN56"/>
<dbReference type="EMBL" id="UZAH01026282">
    <property type="protein sequence ID" value="VDO78264.1"/>
    <property type="molecule type" value="Genomic_DNA"/>
</dbReference>
<protein>
    <submittedName>
        <fullName evidence="3">TPP_enzyme_N domain-containing protein</fullName>
    </submittedName>
</protein>
<evidence type="ECO:0000313" key="3">
    <source>
        <dbReference type="WBParaSite" id="HPBE_0000889301-mRNA-1"/>
    </source>
</evidence>
<reference evidence="3" key="2">
    <citation type="submission" date="2019-09" db="UniProtKB">
        <authorList>
            <consortium name="WormBaseParasite"/>
        </authorList>
    </citation>
    <scope>IDENTIFICATION</scope>
</reference>
<dbReference type="Proteomes" id="UP000050761">
    <property type="component" value="Unassembled WGS sequence"/>
</dbReference>
<reference evidence="1 2" key="1">
    <citation type="submission" date="2018-11" db="EMBL/GenBank/DDBJ databases">
        <authorList>
            <consortium name="Pathogen Informatics"/>
        </authorList>
    </citation>
    <scope>NUCLEOTIDE SEQUENCE [LARGE SCALE GENOMIC DNA]</scope>
</reference>
<accession>A0A183FN56</accession>
<accession>A0A3P7Z1A0</accession>
<evidence type="ECO:0000313" key="1">
    <source>
        <dbReference type="EMBL" id="VDO78264.1"/>
    </source>
</evidence>
<evidence type="ECO:0000313" key="2">
    <source>
        <dbReference type="Proteomes" id="UP000050761"/>
    </source>
</evidence>
<name>A0A183FN56_HELPZ</name>
<dbReference type="WBParaSite" id="HPBE_0000889301-mRNA-1">
    <property type="protein sequence ID" value="HPBE_0000889301-mRNA-1"/>
    <property type="gene ID" value="HPBE_0000889301"/>
</dbReference>
<keyword evidence="2" id="KW-1185">Reference proteome</keyword>
<gene>
    <name evidence="1" type="ORF">HPBE_LOCUS8894</name>
</gene>
<sequence length="79" mass="8923">MNVEEAVETAENIRLRVILDYAALPAANVRPLREVKEPKTRKGAECASVPQRDQKIMTQDAGCTAVKKQLKRRHKERAP</sequence>